<gene>
    <name evidence="3" type="ORF">SPHA_58615</name>
</gene>
<dbReference type="PANTHER" id="PTHR19855">
    <property type="entry name" value="WD40 REPEAT PROTEIN 12, 37"/>
    <property type="match status" value="1"/>
</dbReference>
<dbReference type="InterPro" id="IPR036322">
    <property type="entry name" value="WD40_repeat_dom_sf"/>
</dbReference>
<dbReference type="Pfam" id="PF00400">
    <property type="entry name" value="WD40"/>
    <property type="match status" value="2"/>
</dbReference>
<organism evidence="3 4">
    <name type="scientific">Acanthosepion pharaonis</name>
    <name type="common">Pharaoh cuttlefish</name>
    <name type="synonym">Sepia pharaonis</name>
    <dbReference type="NCBI Taxonomy" id="158019"/>
    <lineage>
        <taxon>Eukaryota</taxon>
        <taxon>Metazoa</taxon>
        <taxon>Spiralia</taxon>
        <taxon>Lophotrochozoa</taxon>
        <taxon>Mollusca</taxon>
        <taxon>Cephalopoda</taxon>
        <taxon>Coleoidea</taxon>
        <taxon>Decapodiformes</taxon>
        <taxon>Sepiida</taxon>
        <taxon>Sepiina</taxon>
        <taxon>Sepiidae</taxon>
        <taxon>Acanthosepion</taxon>
    </lineage>
</organism>
<reference evidence="3" key="1">
    <citation type="submission" date="2021-01" db="EMBL/GenBank/DDBJ databases">
        <authorList>
            <person name="Li R."/>
            <person name="Bekaert M."/>
        </authorList>
    </citation>
    <scope>NUCLEOTIDE SEQUENCE</scope>
    <source>
        <strain evidence="3">Farmed</strain>
    </source>
</reference>
<dbReference type="PANTHER" id="PTHR19855:SF34">
    <property type="entry name" value="F-BOX_WD REPEAT-CONTAINING PROTEIN 9"/>
    <property type="match status" value="1"/>
</dbReference>
<proteinExistence type="predicted"/>
<dbReference type="InterPro" id="IPR015943">
    <property type="entry name" value="WD40/YVTN_repeat-like_dom_sf"/>
</dbReference>
<dbReference type="InterPro" id="IPR036047">
    <property type="entry name" value="F-box-like_dom_sf"/>
</dbReference>
<evidence type="ECO:0000313" key="4">
    <source>
        <dbReference type="Proteomes" id="UP000597762"/>
    </source>
</evidence>
<dbReference type="Gene3D" id="1.20.1280.50">
    <property type="match status" value="1"/>
</dbReference>
<dbReference type="OrthoDB" id="2305498at2759"/>
<evidence type="ECO:0000259" key="2">
    <source>
        <dbReference type="PROSITE" id="PS50181"/>
    </source>
</evidence>
<dbReference type="SMART" id="SM00320">
    <property type="entry name" value="WD40"/>
    <property type="match status" value="6"/>
</dbReference>
<dbReference type="InterPro" id="IPR001680">
    <property type="entry name" value="WD40_rpt"/>
</dbReference>
<keyword evidence="1" id="KW-0732">Signal</keyword>
<dbReference type="SUPFAM" id="SSF50978">
    <property type="entry name" value="WD40 repeat-like"/>
    <property type="match status" value="1"/>
</dbReference>
<evidence type="ECO:0000256" key="1">
    <source>
        <dbReference type="SAM" id="SignalP"/>
    </source>
</evidence>
<accession>A0A812DM97</accession>
<dbReference type="AlphaFoldDB" id="A0A812DM97"/>
<dbReference type="Gene3D" id="2.130.10.10">
    <property type="entry name" value="YVTN repeat-like/Quinoprotein amine dehydrogenase"/>
    <property type="match status" value="2"/>
</dbReference>
<feature type="domain" description="F-box" evidence="2">
    <location>
        <begin position="86"/>
        <end position="133"/>
    </location>
</feature>
<evidence type="ECO:0000313" key="3">
    <source>
        <dbReference type="EMBL" id="CAE1306370.1"/>
    </source>
</evidence>
<dbReference type="SMART" id="SM00256">
    <property type="entry name" value="FBOX"/>
    <property type="match status" value="1"/>
</dbReference>
<dbReference type="Proteomes" id="UP000597762">
    <property type="component" value="Unassembled WGS sequence"/>
</dbReference>
<comment type="caution">
    <text evidence="3">The sequence shown here is derived from an EMBL/GenBank/DDBJ whole genome shotgun (WGS) entry which is preliminary data.</text>
</comment>
<dbReference type="PROSITE" id="PS50181">
    <property type="entry name" value="FBOX"/>
    <property type="match status" value="1"/>
</dbReference>
<name>A0A812DM97_ACAPH</name>
<sequence length="474" mass="53948">MSFFSIATKLLFGYPLLKAAKVCSNDNTSYPKVLLLTNSYAMSTQMTTDSGGADCPESSSKEEPVSRGISYLTLDMEVDSYATDNRTTLDTLPSELLLLIFSYIEAPFLIETVSKVCQKFLILLSSSTYWKTRLTMWYHPCKYPPVPVDNSSFDWMSACMETEYTYSLWQQNNNNNRLEHLSFVDIQYGTVDAVHLFQGGNLLAAGSRDRSVTIFDLTRPEARDPQTCRDAIVFADDKTHQGWIWCLSSNDKHFCSGSWDSKIRLWDLCAENPLVSTYRCKSAVLDIHMDKQYIIAGGHDKCLYIIDTRAHQMQSTKIHQMPILCLAVNEKHIITGSEDGHICIYDRKTNTVFKKLTMENYPMCLSYGDHQLWVGDRIGQVQLIDTSEDKFELVQTFDFGHKSKLTCIKHSLGALFTSSTDRHIRVMEPTLNPKQITCFDPKLGEIACMDYCNNILVCAGSTFCVDVWRPREEL</sequence>
<dbReference type="SUPFAM" id="SSF81383">
    <property type="entry name" value="F-box domain"/>
    <property type="match status" value="1"/>
</dbReference>
<keyword evidence="4" id="KW-1185">Reference proteome</keyword>
<feature type="chain" id="PRO_5032668161" evidence="1">
    <location>
        <begin position="20"/>
        <end position="474"/>
    </location>
</feature>
<feature type="signal peptide" evidence="1">
    <location>
        <begin position="1"/>
        <end position="19"/>
    </location>
</feature>
<dbReference type="EMBL" id="CAHIKZ030004020">
    <property type="protein sequence ID" value="CAE1306370.1"/>
    <property type="molecule type" value="Genomic_DNA"/>
</dbReference>
<protein>
    <submittedName>
        <fullName evidence="3">FBXW9</fullName>
    </submittedName>
</protein>
<dbReference type="InterPro" id="IPR001810">
    <property type="entry name" value="F-box_dom"/>
</dbReference>